<dbReference type="PANTHER" id="PTHR42942:SF1">
    <property type="entry name" value="ALKYLTRANSFERASE-LIKE PROTEIN 1"/>
    <property type="match status" value="1"/>
</dbReference>
<proteinExistence type="predicted"/>
<dbReference type="InterPro" id="IPR014048">
    <property type="entry name" value="MethylDNA_cys_MeTrfase_DNA-bd"/>
</dbReference>
<dbReference type="PANTHER" id="PTHR42942">
    <property type="entry name" value="6-O-METHYLGUANINE DNA METHYLTRANSFERASE"/>
    <property type="match status" value="1"/>
</dbReference>
<dbReference type="InterPro" id="IPR052520">
    <property type="entry name" value="ATL_DNA_repair"/>
</dbReference>
<dbReference type="InterPro" id="IPR036217">
    <property type="entry name" value="MethylDNA_cys_MeTrfase_DNAb"/>
</dbReference>
<reference evidence="3" key="1">
    <citation type="submission" date="2023-01" db="EMBL/GenBank/DDBJ databases">
        <title>The chitinases involved in constricting ring structure development in the nematode-trapping fungus Drechslerella dactyloides.</title>
        <authorList>
            <person name="Wang R."/>
            <person name="Zhang L."/>
            <person name="Tang P."/>
            <person name="Li S."/>
            <person name="Liang L."/>
        </authorList>
    </citation>
    <scope>NUCLEOTIDE SEQUENCE</scope>
    <source>
        <strain evidence="3">YMF1.00031</strain>
    </source>
</reference>
<keyword evidence="1" id="KW-0227">DNA damage</keyword>
<keyword evidence="4" id="KW-1185">Reference proteome</keyword>
<accession>A0AAD6NLE4</accession>
<evidence type="ECO:0000313" key="3">
    <source>
        <dbReference type="EMBL" id="KAJ6262854.1"/>
    </source>
</evidence>
<dbReference type="AlphaFoldDB" id="A0AAD6NLE4"/>
<dbReference type="Gene3D" id="1.10.10.10">
    <property type="entry name" value="Winged helix-like DNA-binding domain superfamily/Winged helix DNA-binding domain"/>
    <property type="match status" value="1"/>
</dbReference>
<dbReference type="Pfam" id="PF01035">
    <property type="entry name" value="DNA_binding_1"/>
    <property type="match status" value="1"/>
</dbReference>
<dbReference type="CDD" id="cd06445">
    <property type="entry name" value="ATase"/>
    <property type="match status" value="1"/>
</dbReference>
<dbReference type="EMBL" id="JAQGDS010000002">
    <property type="protein sequence ID" value="KAJ6262854.1"/>
    <property type="molecule type" value="Genomic_DNA"/>
</dbReference>
<dbReference type="GO" id="GO:0006281">
    <property type="term" value="P:DNA repair"/>
    <property type="evidence" value="ECO:0007669"/>
    <property type="project" value="InterPro"/>
</dbReference>
<dbReference type="SUPFAM" id="SSF46767">
    <property type="entry name" value="Methylated DNA-protein cysteine methyltransferase, C-terminal domain"/>
    <property type="match status" value="1"/>
</dbReference>
<dbReference type="InterPro" id="IPR036388">
    <property type="entry name" value="WH-like_DNA-bd_sf"/>
</dbReference>
<evidence type="ECO:0000313" key="4">
    <source>
        <dbReference type="Proteomes" id="UP001221413"/>
    </source>
</evidence>
<dbReference type="GO" id="GO:0003824">
    <property type="term" value="F:catalytic activity"/>
    <property type="evidence" value="ECO:0007669"/>
    <property type="project" value="InterPro"/>
</dbReference>
<evidence type="ECO:0000259" key="2">
    <source>
        <dbReference type="Pfam" id="PF01035"/>
    </source>
</evidence>
<dbReference type="Proteomes" id="UP001221413">
    <property type="component" value="Unassembled WGS sequence"/>
</dbReference>
<comment type="caution">
    <text evidence="3">The sequence shown here is derived from an EMBL/GenBank/DDBJ whole genome shotgun (WGS) entry which is preliminary data.</text>
</comment>
<evidence type="ECO:0000256" key="1">
    <source>
        <dbReference type="ARBA" id="ARBA00022763"/>
    </source>
</evidence>
<protein>
    <recommendedName>
        <fullName evidence="2">Methylated-DNA-[protein]-cysteine S-methyltransferase DNA binding domain-containing protein</fullName>
    </recommendedName>
</protein>
<name>A0AAD6NLE4_DREDA</name>
<gene>
    <name evidence="3" type="ORF">Dda_1411</name>
</gene>
<feature type="domain" description="Methylated-DNA-[protein]-cysteine S-methyltransferase DNA binding" evidence="2">
    <location>
        <begin position="36"/>
        <end position="124"/>
    </location>
</feature>
<sequence>MYVSSHASTSSLQFTLYGRIRYWRFEMPRSDEAEAFFVAVYEAVQEIPHGKVTSYGHIAKLAGYPSRPRQVGVALKHLPVDTAAEFNSANVPWQRVVNAQGVISQREMASGMDRQADVLRGEGVTVTMDRQGTMSVDFAAVGWFPRVLPSREGEEDDYDEEDDDEE</sequence>
<organism evidence="3 4">
    <name type="scientific">Drechslerella dactyloides</name>
    <name type="common">Nematode-trapping fungus</name>
    <name type="synonym">Arthrobotrys dactyloides</name>
    <dbReference type="NCBI Taxonomy" id="74499"/>
    <lineage>
        <taxon>Eukaryota</taxon>
        <taxon>Fungi</taxon>
        <taxon>Dikarya</taxon>
        <taxon>Ascomycota</taxon>
        <taxon>Pezizomycotina</taxon>
        <taxon>Orbiliomycetes</taxon>
        <taxon>Orbiliales</taxon>
        <taxon>Orbiliaceae</taxon>
        <taxon>Drechslerella</taxon>
    </lineage>
</organism>